<keyword evidence="2" id="KW-1185">Reference proteome</keyword>
<gene>
    <name evidence="1" type="ORF">ACFQDI_19955</name>
</gene>
<dbReference type="PANTHER" id="PTHR38471:SF2">
    <property type="entry name" value="FOUR HELIX BUNDLE PROTEIN"/>
    <property type="match status" value="1"/>
</dbReference>
<evidence type="ECO:0000313" key="1">
    <source>
        <dbReference type="EMBL" id="MFC5457153.1"/>
    </source>
</evidence>
<name>A0ABW0KUD7_9BACT</name>
<dbReference type="RefSeq" id="WP_377170138.1">
    <property type="nucleotide sequence ID" value="NZ_JBHSMQ010000008.1"/>
</dbReference>
<dbReference type="NCBIfam" id="TIGR02436">
    <property type="entry name" value="four helix bundle protein"/>
    <property type="match status" value="1"/>
</dbReference>
<dbReference type="PANTHER" id="PTHR38471">
    <property type="entry name" value="FOUR HELIX BUNDLE PROTEIN"/>
    <property type="match status" value="1"/>
</dbReference>
<protein>
    <submittedName>
        <fullName evidence="1">Four helix bundle protein</fullName>
    </submittedName>
</protein>
<dbReference type="SUPFAM" id="SSF158446">
    <property type="entry name" value="IVS-encoded protein-like"/>
    <property type="match status" value="1"/>
</dbReference>
<dbReference type="InterPro" id="IPR036583">
    <property type="entry name" value="23S_rRNA_IVS_sf"/>
</dbReference>
<comment type="caution">
    <text evidence="1">The sequence shown here is derived from an EMBL/GenBank/DDBJ whole genome shotgun (WGS) entry which is preliminary data.</text>
</comment>
<proteinExistence type="predicted"/>
<dbReference type="EMBL" id="JBHSMQ010000008">
    <property type="protein sequence ID" value="MFC5457153.1"/>
    <property type="molecule type" value="Genomic_DNA"/>
</dbReference>
<dbReference type="Gene3D" id="1.20.1440.60">
    <property type="entry name" value="23S rRNA-intervening sequence"/>
    <property type="match status" value="1"/>
</dbReference>
<dbReference type="Proteomes" id="UP001596052">
    <property type="component" value="Unassembled WGS sequence"/>
</dbReference>
<accession>A0ABW0KUD7</accession>
<sequence>MATAEVHDLKVYQLAMRAGEAVWSLTAGWDWLAKQTVGLQWIRSADSIATSISEGHARCSAKEGARFYADALGHLSQTQTWLEKVVARKLVPDAAARELSQNLDTLRRLLSNHTETFDPPSFNNPASKTSRGGSIHLLPLEEFFHPQSSDWNA</sequence>
<dbReference type="Pfam" id="PF05635">
    <property type="entry name" value="23S_rRNA_IVP"/>
    <property type="match status" value="1"/>
</dbReference>
<organism evidence="1 2">
    <name type="scientific">Prosthecobacter fluviatilis</name>
    <dbReference type="NCBI Taxonomy" id="445931"/>
    <lineage>
        <taxon>Bacteria</taxon>
        <taxon>Pseudomonadati</taxon>
        <taxon>Verrucomicrobiota</taxon>
        <taxon>Verrucomicrobiia</taxon>
        <taxon>Verrucomicrobiales</taxon>
        <taxon>Verrucomicrobiaceae</taxon>
        <taxon>Prosthecobacter</taxon>
    </lineage>
</organism>
<dbReference type="InterPro" id="IPR012657">
    <property type="entry name" value="23S_rRNA-intervening_sequence"/>
</dbReference>
<evidence type="ECO:0000313" key="2">
    <source>
        <dbReference type="Proteomes" id="UP001596052"/>
    </source>
</evidence>
<reference evidence="2" key="1">
    <citation type="journal article" date="2019" name="Int. J. Syst. Evol. Microbiol.">
        <title>The Global Catalogue of Microorganisms (GCM) 10K type strain sequencing project: providing services to taxonomists for standard genome sequencing and annotation.</title>
        <authorList>
            <consortium name="The Broad Institute Genomics Platform"/>
            <consortium name="The Broad Institute Genome Sequencing Center for Infectious Disease"/>
            <person name="Wu L."/>
            <person name="Ma J."/>
        </authorList>
    </citation>
    <scope>NUCLEOTIDE SEQUENCE [LARGE SCALE GENOMIC DNA]</scope>
    <source>
        <strain evidence="2">CGMCC 4.1469</strain>
    </source>
</reference>